<keyword evidence="1" id="KW-0812">Transmembrane</keyword>
<dbReference type="RefSeq" id="WP_279297560.1">
    <property type="nucleotide sequence ID" value="NZ_JAOTIF010000009.1"/>
</dbReference>
<feature type="transmembrane region" description="Helical" evidence="1">
    <location>
        <begin position="136"/>
        <end position="156"/>
    </location>
</feature>
<sequence>MNSRLIKILFTCTVGLYMALVCLNNVTDYRSNFTFVSMVAKMEDTFSVERNGWRSVHNVFFHHLFFIVIILWEAVITTCLLVGTKNMIRKYRTTATEFKKAKSVAMYGFALGVLLWFMVFITIGGEWFLMWQSKNWNVQNTAFFLTACFLLFLLYLNQDDK</sequence>
<dbReference type="AlphaFoldDB" id="A0A9X2XW92"/>
<name>A0A9X2XW92_9BACT</name>
<reference evidence="2" key="2">
    <citation type="submission" date="2023-04" db="EMBL/GenBank/DDBJ databases">
        <title>Paracnuella aquatica gen. nov., sp. nov., a member of the family Chitinophagaceae isolated from a hot spring.</title>
        <authorList>
            <person name="Wang C."/>
        </authorList>
    </citation>
    <scope>NUCLEOTIDE SEQUENCE</scope>
    <source>
        <strain evidence="2">LB-8</strain>
    </source>
</reference>
<dbReference type="EMBL" id="JAOTIF010000009">
    <property type="protein sequence ID" value="MCU7550120.1"/>
    <property type="molecule type" value="Genomic_DNA"/>
</dbReference>
<comment type="caution">
    <text evidence="2">The sequence shown here is derived from an EMBL/GenBank/DDBJ whole genome shotgun (WGS) entry which is preliminary data.</text>
</comment>
<reference evidence="2" key="1">
    <citation type="submission" date="2022-09" db="EMBL/GenBank/DDBJ databases">
        <authorList>
            <person name="Yuan C."/>
            <person name="Ke Z."/>
        </authorList>
    </citation>
    <scope>NUCLEOTIDE SEQUENCE</scope>
    <source>
        <strain evidence="2">LB-8</strain>
    </source>
</reference>
<dbReference type="Pfam" id="PF09933">
    <property type="entry name" value="DUF2165"/>
    <property type="match status" value="1"/>
</dbReference>
<protein>
    <submittedName>
        <fullName evidence="2">DUF2165 domain-containing protein</fullName>
    </submittedName>
</protein>
<dbReference type="Proteomes" id="UP001155483">
    <property type="component" value="Unassembled WGS sequence"/>
</dbReference>
<accession>A0A9X2XW92</accession>
<proteinExistence type="predicted"/>
<feature type="transmembrane region" description="Helical" evidence="1">
    <location>
        <begin position="104"/>
        <end position="124"/>
    </location>
</feature>
<evidence type="ECO:0000313" key="2">
    <source>
        <dbReference type="EMBL" id="MCU7550120.1"/>
    </source>
</evidence>
<gene>
    <name evidence="2" type="ORF">OCK74_13435</name>
</gene>
<evidence type="ECO:0000256" key="1">
    <source>
        <dbReference type="SAM" id="Phobius"/>
    </source>
</evidence>
<dbReference type="InterPro" id="IPR018681">
    <property type="entry name" value="DUF2165_transmembrane"/>
</dbReference>
<keyword evidence="1" id="KW-1133">Transmembrane helix</keyword>
<feature type="transmembrane region" description="Helical" evidence="1">
    <location>
        <begin position="7"/>
        <end position="26"/>
    </location>
</feature>
<keyword evidence="1" id="KW-0472">Membrane</keyword>
<feature type="transmembrane region" description="Helical" evidence="1">
    <location>
        <begin position="60"/>
        <end position="83"/>
    </location>
</feature>
<organism evidence="2 3">
    <name type="scientific">Paraflavisolibacter caeni</name>
    <dbReference type="NCBI Taxonomy" id="2982496"/>
    <lineage>
        <taxon>Bacteria</taxon>
        <taxon>Pseudomonadati</taxon>
        <taxon>Bacteroidota</taxon>
        <taxon>Chitinophagia</taxon>
        <taxon>Chitinophagales</taxon>
        <taxon>Chitinophagaceae</taxon>
        <taxon>Paraflavisolibacter</taxon>
    </lineage>
</organism>
<evidence type="ECO:0000313" key="3">
    <source>
        <dbReference type="Proteomes" id="UP001155483"/>
    </source>
</evidence>
<keyword evidence="3" id="KW-1185">Reference proteome</keyword>